<dbReference type="KEGG" id="cthu:HUR95_12895"/>
<dbReference type="Proteomes" id="UP000825179">
    <property type="component" value="Chromosome"/>
</dbReference>
<dbReference type="Gene3D" id="1.20.5.850">
    <property type="entry name" value="Rbstp2229 protein"/>
    <property type="match status" value="1"/>
</dbReference>
<dbReference type="AlphaFoldDB" id="A0A8X8LA83"/>
<accession>A0A8X8LA83</accession>
<evidence type="ECO:0000313" key="1">
    <source>
        <dbReference type="EMBL" id="QZT33189.1"/>
    </source>
</evidence>
<dbReference type="EMBL" id="CP082237">
    <property type="protein sequence ID" value="QZT33189.1"/>
    <property type="molecule type" value="Genomic_DNA"/>
</dbReference>
<dbReference type="Pfam" id="PF08968">
    <property type="entry name" value="DUF1885"/>
    <property type="match status" value="1"/>
</dbReference>
<dbReference type="InterPro" id="IPR015062">
    <property type="entry name" value="DUF1885"/>
</dbReference>
<protein>
    <submittedName>
        <fullName evidence="1">DUF1885 family protein</fullName>
    </submittedName>
</protein>
<evidence type="ECO:0000313" key="2">
    <source>
        <dbReference type="Proteomes" id="UP000825179"/>
    </source>
</evidence>
<organism evidence="1 2">
    <name type="scientific">Caldalkalibacillus thermarum (strain TA2.A1)</name>
    <dbReference type="NCBI Taxonomy" id="986075"/>
    <lineage>
        <taxon>Bacteria</taxon>
        <taxon>Bacillati</taxon>
        <taxon>Bacillota</taxon>
        <taxon>Bacilli</taxon>
        <taxon>Bacillales</taxon>
        <taxon>Bacillaceae</taxon>
        <taxon>Caldalkalibacillus</taxon>
    </lineage>
</organism>
<name>A0A8X8LA83_CALTT</name>
<dbReference type="Gene3D" id="3.30.310.120">
    <property type="entry name" value="Rbstp2229 like protein"/>
    <property type="match status" value="1"/>
</dbReference>
<gene>
    <name evidence="1" type="ORF">HUR95_12895</name>
</gene>
<keyword evidence="2" id="KW-1185">Reference proteome</keyword>
<proteinExistence type="predicted"/>
<dbReference type="SUPFAM" id="SSF111171">
    <property type="entry name" value="Rbstp2229 protein"/>
    <property type="match status" value="1"/>
</dbReference>
<reference evidence="1 2" key="1">
    <citation type="journal article" date="2020" name="Extremophiles">
        <title>Genomic analysis of Caldalkalibacillus thermarum TA2.A1 reveals aerobic alkaliphilic metabolism and evolutionary hallmarks linking alkaliphilic bacteria and plant life.</title>
        <authorList>
            <person name="de Jong S.I."/>
            <person name="van den Broek M.A."/>
            <person name="Merkel A.Y."/>
            <person name="de la Torre Cortes P."/>
            <person name="Kalamorz F."/>
            <person name="Cook G.M."/>
            <person name="van Loosdrecht M.C.M."/>
            <person name="McMillan D.G.G."/>
        </authorList>
    </citation>
    <scope>NUCLEOTIDE SEQUENCE [LARGE SCALE GENOMIC DNA]</scope>
    <source>
        <strain evidence="1 2">TA2.A1</strain>
    </source>
</reference>
<sequence>MLDTVLSQGVSWVSQSAYIRLVEESTMTESNLDDVKQKLERYISMTTKTGQQLAWHYEEAAFPYTIEEKSEGKGKWLYLKGNNPELYKYIVIGVGSETVMDEESGQEKEEHYIQVVLPDGATHGDKSKANEFCKYLAKAYQAKLQLFNGRTMYFYPRKP</sequence>
<dbReference type="InterPro" id="IPR036294">
    <property type="entry name" value="Rbstp2229-like_sf"/>
</dbReference>